<keyword evidence="3" id="KW-0548">Nucleotidyltransferase</keyword>
<evidence type="ECO:0000259" key="1">
    <source>
        <dbReference type="Pfam" id="PF00483"/>
    </source>
</evidence>
<name>A0ABV5WGW1_9BACI</name>
<evidence type="ECO:0000313" key="3">
    <source>
        <dbReference type="EMBL" id="MFB9759837.1"/>
    </source>
</evidence>
<comment type="caution">
    <text evidence="3">The sequence shown here is derived from an EMBL/GenBank/DDBJ whole genome shotgun (WGS) entry which is preliminary data.</text>
</comment>
<dbReference type="InterPro" id="IPR051161">
    <property type="entry name" value="Mannose-6P_isomerase_type2"/>
</dbReference>
<accession>A0ABV5WGW1</accession>
<dbReference type="GO" id="GO:0016779">
    <property type="term" value="F:nucleotidyltransferase activity"/>
    <property type="evidence" value="ECO:0007669"/>
    <property type="project" value="UniProtKB-KW"/>
</dbReference>
<dbReference type="SUPFAM" id="SSF53448">
    <property type="entry name" value="Nucleotide-diphospho-sugar transferases"/>
    <property type="match status" value="1"/>
</dbReference>
<gene>
    <name evidence="3" type="ORF">ACFFMS_15675</name>
</gene>
<reference evidence="3 4" key="1">
    <citation type="submission" date="2024-09" db="EMBL/GenBank/DDBJ databases">
        <authorList>
            <person name="Sun Q."/>
            <person name="Mori K."/>
        </authorList>
    </citation>
    <scope>NUCLEOTIDE SEQUENCE [LARGE SCALE GENOMIC DNA]</scope>
    <source>
        <strain evidence="3 4">JCM 11201</strain>
    </source>
</reference>
<dbReference type="Gene3D" id="3.90.550.10">
    <property type="entry name" value="Spore Coat Polysaccharide Biosynthesis Protein SpsA, Chain A"/>
    <property type="match status" value="1"/>
</dbReference>
<dbReference type="PANTHER" id="PTHR46390">
    <property type="entry name" value="MANNOSE-1-PHOSPHATE GUANYLYLTRANSFERASE"/>
    <property type="match status" value="1"/>
</dbReference>
<dbReference type="Pfam" id="PF00483">
    <property type="entry name" value="NTP_transferase"/>
    <property type="match status" value="1"/>
</dbReference>
<dbReference type="InterPro" id="IPR049577">
    <property type="entry name" value="GMPP_N"/>
</dbReference>
<dbReference type="EMBL" id="JBHMAF010000097">
    <property type="protein sequence ID" value="MFB9759837.1"/>
    <property type="molecule type" value="Genomic_DNA"/>
</dbReference>
<dbReference type="Pfam" id="PF22640">
    <property type="entry name" value="ManC_GMP_beta-helix"/>
    <property type="match status" value="1"/>
</dbReference>
<feature type="domain" description="Nucleotidyl transferase" evidence="1">
    <location>
        <begin position="2"/>
        <end position="270"/>
    </location>
</feature>
<feature type="domain" description="MannoseP isomerase/GMP-like beta-helix" evidence="2">
    <location>
        <begin position="287"/>
        <end position="333"/>
    </location>
</feature>
<dbReference type="PANTHER" id="PTHR46390:SF1">
    <property type="entry name" value="MANNOSE-1-PHOSPHATE GUANYLYLTRANSFERASE"/>
    <property type="match status" value="1"/>
</dbReference>
<evidence type="ECO:0000313" key="4">
    <source>
        <dbReference type="Proteomes" id="UP001589609"/>
    </source>
</evidence>
<dbReference type="RefSeq" id="WP_379950170.1">
    <property type="nucleotide sequence ID" value="NZ_JBHMAF010000097.1"/>
</dbReference>
<keyword evidence="3" id="KW-0808">Transferase</keyword>
<proteinExistence type="predicted"/>
<dbReference type="Proteomes" id="UP001589609">
    <property type="component" value="Unassembled WGS sequence"/>
</dbReference>
<sequence>MKAIILAGGRGTRYWPLSVQRKPKQFTNLHSYKTMIQETYDRFRKWLPMENIYVVTTKEYYSLVTEQLPELNEQQIIIEPEPKDTGPCVALTAIHFLKQNDDEVLVMAPSDQYISDGDALMEYLLVAEKVAQKGTSIVTLGVTPNRPETGYGYIEGMKDGMNEGEVLRVKSFIEKPSLDKAEKLLQMENIFWNSGIFIWKPSTIAYYMQKNQQTIWKMLNENQWEERYSQLPKISVDYAILEHAEDVYTLPVTFEWDDLGSWNSLERILQVDKEGNLLLGDVHSSFTQNCTILSKNRKTLVIGAENLIIVVTDDGVLVCDKSKENEIKKFVQKFSDDKM</sequence>
<keyword evidence="4" id="KW-1185">Reference proteome</keyword>
<dbReference type="InterPro" id="IPR054566">
    <property type="entry name" value="ManC/GMP-like_b-helix"/>
</dbReference>
<dbReference type="InterPro" id="IPR005835">
    <property type="entry name" value="NTP_transferase_dom"/>
</dbReference>
<organism evidence="3 4">
    <name type="scientific">Ectobacillus funiculus</name>
    <dbReference type="NCBI Taxonomy" id="137993"/>
    <lineage>
        <taxon>Bacteria</taxon>
        <taxon>Bacillati</taxon>
        <taxon>Bacillota</taxon>
        <taxon>Bacilli</taxon>
        <taxon>Bacillales</taxon>
        <taxon>Bacillaceae</taxon>
        <taxon>Ectobacillus</taxon>
    </lineage>
</organism>
<dbReference type="SUPFAM" id="SSF159283">
    <property type="entry name" value="Guanosine diphospho-D-mannose pyrophosphorylase/mannose-6-phosphate isomerase linker domain"/>
    <property type="match status" value="1"/>
</dbReference>
<dbReference type="CDD" id="cd02509">
    <property type="entry name" value="GDP-M1P_Guanylyltransferase"/>
    <property type="match status" value="1"/>
</dbReference>
<evidence type="ECO:0000259" key="2">
    <source>
        <dbReference type="Pfam" id="PF22640"/>
    </source>
</evidence>
<protein>
    <submittedName>
        <fullName evidence="3">Mannose-1-phosphate guanylyltransferase</fullName>
    </submittedName>
</protein>
<dbReference type="InterPro" id="IPR029044">
    <property type="entry name" value="Nucleotide-diphossugar_trans"/>
</dbReference>